<evidence type="ECO:0000313" key="2">
    <source>
        <dbReference type="EMBL" id="STR19511.1"/>
    </source>
</evidence>
<dbReference type="GO" id="GO:0051301">
    <property type="term" value="P:cell division"/>
    <property type="evidence" value="ECO:0007669"/>
    <property type="project" value="UniProtKB-KW"/>
</dbReference>
<keyword evidence="2" id="KW-0131">Cell cycle</keyword>
<protein>
    <submittedName>
        <fullName evidence="2">Cell division protein</fullName>
    </submittedName>
</protein>
<sequence length="155" mass="18213">MDNIPTNTELNWEFVEPLNENALNRLEERLKIGFSGEFKDFVKRSNYGFSQLRYFMVGNESYTFKHVLNFNLESLFIDFMQSLKEWLEPEEIVFANDGYGGYYLWNTTTDVVLFLDTDNGSKKALLNLNMFLKKTGIKGLKCCLIKFFWRVAPIN</sequence>
<dbReference type="EMBL" id="UGJP01000001">
    <property type="protein sequence ID" value="STR19511.1"/>
    <property type="molecule type" value="Genomic_DNA"/>
</dbReference>
<dbReference type="SMART" id="SM00860">
    <property type="entry name" value="SMI1_KNR4"/>
    <property type="match status" value="1"/>
</dbReference>
<dbReference type="InterPro" id="IPR018958">
    <property type="entry name" value="Knr4/Smi1-like_dom"/>
</dbReference>
<proteinExistence type="predicted"/>
<dbReference type="InterPro" id="IPR037883">
    <property type="entry name" value="Knr4/Smi1-like_sf"/>
</dbReference>
<keyword evidence="2" id="KW-0132">Cell division</keyword>
<evidence type="ECO:0000259" key="1">
    <source>
        <dbReference type="SMART" id="SM00860"/>
    </source>
</evidence>
<reference evidence="2 3" key="1">
    <citation type="submission" date="2018-06" db="EMBL/GenBank/DDBJ databases">
        <authorList>
            <consortium name="Pathogen Informatics"/>
            <person name="Doyle S."/>
        </authorList>
    </citation>
    <scope>NUCLEOTIDE SEQUENCE [LARGE SCALE GENOMIC DNA]</scope>
    <source>
        <strain evidence="2 3">NCTC13094</strain>
    </source>
</reference>
<dbReference type="Gene3D" id="3.40.1580.10">
    <property type="entry name" value="SMI1/KNR4-like"/>
    <property type="match status" value="1"/>
</dbReference>
<dbReference type="Proteomes" id="UP000254195">
    <property type="component" value="Unassembled WGS sequence"/>
</dbReference>
<dbReference type="Pfam" id="PF09346">
    <property type="entry name" value="SMI1_KNR4"/>
    <property type="match status" value="1"/>
</dbReference>
<evidence type="ECO:0000313" key="3">
    <source>
        <dbReference type="Proteomes" id="UP000254195"/>
    </source>
</evidence>
<dbReference type="SUPFAM" id="SSF160631">
    <property type="entry name" value="SMI1/KNR4-like"/>
    <property type="match status" value="1"/>
</dbReference>
<organism evidence="2 3">
    <name type="scientific">Helicobacter pylori</name>
    <name type="common">Campylobacter pylori</name>
    <dbReference type="NCBI Taxonomy" id="210"/>
    <lineage>
        <taxon>Bacteria</taxon>
        <taxon>Pseudomonadati</taxon>
        <taxon>Campylobacterota</taxon>
        <taxon>Epsilonproteobacteria</taxon>
        <taxon>Campylobacterales</taxon>
        <taxon>Helicobacteraceae</taxon>
        <taxon>Helicobacter</taxon>
    </lineage>
</organism>
<dbReference type="AlphaFoldDB" id="A0A377RLC5"/>
<gene>
    <name evidence="2" type="ORF">NCTC13094_00601</name>
</gene>
<accession>A0A377RLC5</accession>
<name>A0A377RLC5_HELPX</name>
<feature type="domain" description="Knr4/Smi1-like" evidence="1">
    <location>
        <begin position="17"/>
        <end position="134"/>
    </location>
</feature>